<name>G4RM96_THETK</name>
<dbReference type="PANTHER" id="PTHR40734">
    <property type="entry name" value="TRNA-SPECIFIC ADENOSINE DEAMINASE-RELATED"/>
    <property type="match status" value="1"/>
</dbReference>
<organism evidence="1 2">
    <name type="scientific">Thermoproteus tenax (strain ATCC 35583 / DSM 2078 / JCM 9277 / NBRC 100435 / Kra 1)</name>
    <dbReference type="NCBI Taxonomy" id="768679"/>
    <lineage>
        <taxon>Archaea</taxon>
        <taxon>Thermoproteota</taxon>
        <taxon>Thermoprotei</taxon>
        <taxon>Thermoproteales</taxon>
        <taxon>Thermoproteaceae</taxon>
        <taxon>Thermoproteus</taxon>
    </lineage>
</organism>
<dbReference type="SUPFAM" id="SSF160975">
    <property type="entry name" value="AF1531-like"/>
    <property type="match status" value="1"/>
</dbReference>
<keyword evidence="2" id="KW-1185">Reference proteome</keyword>
<reference evidence="1 2" key="1">
    <citation type="journal article" date="2011" name="PLoS ONE">
        <title>The complete genome sequence of Thermoproteus tenax: a physiologically versatile member of the Crenarchaeota.</title>
        <authorList>
            <person name="Siebers B."/>
            <person name="Zaparty M."/>
            <person name="Raddatz G."/>
            <person name="Tjaden B."/>
            <person name="Albers S.V."/>
            <person name="Bell S.D."/>
            <person name="Blombach F."/>
            <person name="Kletzin A."/>
            <person name="Kyrpides N."/>
            <person name="Lanz C."/>
            <person name="Plagens A."/>
            <person name="Rampp M."/>
            <person name="Rosinus A."/>
            <person name="von Jan M."/>
            <person name="Makarova K.S."/>
            <person name="Klenk H.P."/>
            <person name="Schuster S.C."/>
            <person name="Hensel R."/>
        </authorList>
    </citation>
    <scope>NUCLEOTIDE SEQUENCE [LARGE SCALE GENOMIC DNA]</scope>
    <source>
        <strain evidence="2">ATCC 35583 / DSM 2078 / JCM 9277 / NBRC 100435 / Kra 1</strain>
    </source>
</reference>
<dbReference type="InterPro" id="IPR007003">
    <property type="entry name" value="DUF655"/>
</dbReference>
<evidence type="ECO:0000313" key="2">
    <source>
        <dbReference type="Proteomes" id="UP000002654"/>
    </source>
</evidence>
<evidence type="ECO:0000313" key="1">
    <source>
        <dbReference type="EMBL" id="CCC82691.1"/>
    </source>
</evidence>
<dbReference type="eggNOG" id="arCOG04130">
    <property type="taxonomic scope" value="Archaea"/>
</dbReference>
<dbReference type="InterPro" id="IPR012340">
    <property type="entry name" value="NA-bd_OB-fold"/>
</dbReference>
<dbReference type="Proteomes" id="UP000002654">
    <property type="component" value="Chromosome"/>
</dbReference>
<accession>G4RM96</accession>
<sequence length="194" mass="22739">MRRREEYAYVLDVLPPELAAYKLPAKVRREFPRDSTFAHLLGEEYFTLLEVTLKPGVKVELGERVYVGAGQRDKVDKIVRRIRYEDLQPPARELLPQLVRQIVASREQKFVDWFNKAGPITLKMHSFELLHGIGKKKLQEILAERKKRPFQSFEDIRQRLGVDPIELVVNRILSEIQEKDPYYLFASPPPQETI</sequence>
<dbReference type="EMBL" id="FN869859">
    <property type="protein sequence ID" value="CCC82691.1"/>
    <property type="molecule type" value="Genomic_DNA"/>
</dbReference>
<protein>
    <submittedName>
        <fullName evidence="1">Predicted RNA-binding protein</fullName>
    </submittedName>
</protein>
<dbReference type="HOGENOM" id="CLU_076814_1_0_2"/>
<dbReference type="GeneID" id="11262967"/>
<dbReference type="Gene3D" id="1.10.150.280">
    <property type="entry name" value="AF1531-like domain"/>
    <property type="match status" value="1"/>
</dbReference>
<dbReference type="AlphaFoldDB" id="G4RM96"/>
<dbReference type="Gene3D" id="2.40.50.140">
    <property type="entry name" value="Nucleic acid-binding proteins"/>
    <property type="match status" value="1"/>
</dbReference>
<gene>
    <name evidence="1" type="ordered locus">TTX_2079</name>
</gene>
<proteinExistence type="predicted"/>
<dbReference type="OrthoDB" id="7902at2157"/>
<dbReference type="PANTHER" id="PTHR40734:SF1">
    <property type="entry name" value="DNA-BINDING PROTEIN"/>
    <property type="match status" value="1"/>
</dbReference>
<dbReference type="KEGG" id="ttn:TTX_2079"/>
<dbReference type="PaxDb" id="768679-TTX_2079"/>
<dbReference type="STRING" id="768679.TTX_2079"/>
<dbReference type="Pfam" id="PF04919">
    <property type="entry name" value="DUF655"/>
    <property type="match status" value="1"/>
</dbReference>
<dbReference type="PATRIC" id="fig|768679.9.peg.2103"/>
<dbReference type="RefSeq" id="WP_014127944.1">
    <property type="nucleotide sequence ID" value="NC_016070.1"/>
</dbReference>